<evidence type="ECO:0000256" key="3">
    <source>
        <dbReference type="ARBA" id="ARBA00023134"/>
    </source>
</evidence>
<reference evidence="6" key="1">
    <citation type="submission" date="2020-05" db="EMBL/GenBank/DDBJ databases">
        <authorList>
            <person name="Chiriac C."/>
            <person name="Salcher M."/>
            <person name="Ghai R."/>
            <person name="Kavagutti S V."/>
        </authorList>
    </citation>
    <scope>NUCLEOTIDE SEQUENCE</scope>
</reference>
<evidence type="ECO:0000259" key="4">
    <source>
        <dbReference type="Pfam" id="PF03668"/>
    </source>
</evidence>
<dbReference type="InterPro" id="IPR027417">
    <property type="entry name" value="P-loop_NTPase"/>
</dbReference>
<keyword evidence="1" id="KW-0547">Nucleotide-binding</keyword>
<feature type="domain" description="RapZ C-terminal" evidence="5">
    <location>
        <begin position="182"/>
        <end position="302"/>
    </location>
</feature>
<keyword evidence="3" id="KW-0342">GTP-binding</keyword>
<dbReference type="AlphaFoldDB" id="A0A6J7CVT2"/>
<dbReference type="PANTHER" id="PTHR30448:SF0">
    <property type="entry name" value="RNASE ADAPTER PROTEIN RAPZ"/>
    <property type="match status" value="1"/>
</dbReference>
<dbReference type="GO" id="GO:0005525">
    <property type="term" value="F:GTP binding"/>
    <property type="evidence" value="ECO:0007669"/>
    <property type="project" value="UniProtKB-KW"/>
</dbReference>
<evidence type="ECO:0000256" key="1">
    <source>
        <dbReference type="ARBA" id="ARBA00022741"/>
    </source>
</evidence>
<evidence type="ECO:0000256" key="2">
    <source>
        <dbReference type="ARBA" id="ARBA00022840"/>
    </source>
</evidence>
<keyword evidence="2" id="KW-0067">ATP-binding</keyword>
<dbReference type="InterPro" id="IPR005337">
    <property type="entry name" value="RapZ-like"/>
</dbReference>
<dbReference type="InterPro" id="IPR053931">
    <property type="entry name" value="RapZ_C"/>
</dbReference>
<sequence>MEGSPANAAENIDGTVPVELIDFVVITGFSGAGKSTAIGEFEDEGYFCVDNLPPEMIGSLANLFSLEGSKVERAAVVCDVRGRELFSGLAKVIDDLKAAGMPLRMLFLEADQQTLVTRYKETRRRHPLAVSGSVAEGVVAEAGLLPPLRERADIVVDTGGLTAASLRRRIGEELIGVNSGRMAVTFESFGFKHGPPRDADLLFDVRFLPNPHYDPDLRPLTGRDQRVVDFIDSEGDLAEFFGVLHPFLDYLLPRYLAEGKNHMVVAVGCTGGRHRSVATVESLVKRYTGTEGLLVDANHRDADRQA</sequence>
<proteinExistence type="inferred from homology"/>
<dbReference type="Pfam" id="PF03668">
    <property type="entry name" value="RapZ-like_N"/>
    <property type="match status" value="1"/>
</dbReference>
<evidence type="ECO:0000259" key="5">
    <source>
        <dbReference type="Pfam" id="PF22740"/>
    </source>
</evidence>
<evidence type="ECO:0000313" key="6">
    <source>
        <dbReference type="EMBL" id="CAB4860878.1"/>
    </source>
</evidence>
<dbReference type="PANTHER" id="PTHR30448">
    <property type="entry name" value="RNASE ADAPTER PROTEIN RAPZ"/>
    <property type="match status" value="1"/>
</dbReference>
<dbReference type="SUPFAM" id="SSF52540">
    <property type="entry name" value="P-loop containing nucleoside triphosphate hydrolases"/>
    <property type="match status" value="1"/>
</dbReference>
<organism evidence="6">
    <name type="scientific">freshwater metagenome</name>
    <dbReference type="NCBI Taxonomy" id="449393"/>
    <lineage>
        <taxon>unclassified sequences</taxon>
        <taxon>metagenomes</taxon>
        <taxon>ecological metagenomes</taxon>
    </lineage>
</organism>
<feature type="domain" description="RapZ-like N-terminal" evidence="4">
    <location>
        <begin position="21"/>
        <end position="176"/>
    </location>
</feature>
<dbReference type="HAMAP" id="MF_00636">
    <property type="entry name" value="RapZ_like"/>
    <property type="match status" value="1"/>
</dbReference>
<accession>A0A6J7CVT2</accession>
<name>A0A6J7CVT2_9ZZZZ</name>
<gene>
    <name evidence="6" type="ORF">UFOPK3444_00166</name>
</gene>
<protein>
    <submittedName>
        <fullName evidence="6">Unannotated protein</fullName>
    </submittedName>
</protein>
<dbReference type="NCBIfam" id="NF003828">
    <property type="entry name" value="PRK05416.1"/>
    <property type="match status" value="1"/>
</dbReference>
<dbReference type="GO" id="GO:0005524">
    <property type="term" value="F:ATP binding"/>
    <property type="evidence" value="ECO:0007669"/>
    <property type="project" value="UniProtKB-KW"/>
</dbReference>
<dbReference type="InterPro" id="IPR053930">
    <property type="entry name" value="RapZ-like_N"/>
</dbReference>
<dbReference type="PIRSF" id="PIRSF005052">
    <property type="entry name" value="P-loopkin"/>
    <property type="match status" value="1"/>
</dbReference>
<dbReference type="Pfam" id="PF22740">
    <property type="entry name" value="PapZ_C"/>
    <property type="match status" value="1"/>
</dbReference>
<dbReference type="EMBL" id="CAFBLU010000002">
    <property type="protein sequence ID" value="CAB4860878.1"/>
    <property type="molecule type" value="Genomic_DNA"/>
</dbReference>